<reference evidence="1 2" key="1">
    <citation type="submission" date="2013-03" db="EMBL/GenBank/DDBJ databases">
        <authorList>
            <person name="Warren W."/>
            <person name="Wilson R.K."/>
        </authorList>
    </citation>
    <scope>NUCLEOTIDE SEQUENCE</scope>
</reference>
<evidence type="ECO:0000313" key="2">
    <source>
        <dbReference type="Proteomes" id="UP000233100"/>
    </source>
</evidence>
<accession>A0A7N9CA84</accession>
<proteinExistence type="predicted"/>
<dbReference type="PRINTS" id="PR02045">
    <property type="entry name" value="F138DOMAIN"/>
</dbReference>
<protein>
    <submittedName>
        <fullName evidence="1">Uncharacterized protein</fullName>
    </submittedName>
</protein>
<organism evidence="1 2">
    <name type="scientific">Macaca fascicularis</name>
    <name type="common">Crab-eating macaque</name>
    <name type="synonym">Cynomolgus monkey</name>
    <dbReference type="NCBI Taxonomy" id="9541"/>
    <lineage>
        <taxon>Eukaryota</taxon>
        <taxon>Metazoa</taxon>
        <taxon>Chordata</taxon>
        <taxon>Craniata</taxon>
        <taxon>Vertebrata</taxon>
        <taxon>Euteleostomi</taxon>
        <taxon>Mammalia</taxon>
        <taxon>Eutheria</taxon>
        <taxon>Euarchontoglires</taxon>
        <taxon>Primates</taxon>
        <taxon>Haplorrhini</taxon>
        <taxon>Catarrhini</taxon>
        <taxon>Cercopithecidae</taxon>
        <taxon>Cercopithecinae</taxon>
        <taxon>Macaca</taxon>
    </lineage>
</organism>
<name>A0A7N9CA84_MACFA</name>
<dbReference type="Proteomes" id="UP000233100">
    <property type="component" value="Chromosome 16"/>
</dbReference>
<dbReference type="PANTHER" id="PTHR12138:SF151">
    <property type="entry name" value="SECRETED PROTEIN"/>
    <property type="match status" value="1"/>
</dbReference>
<dbReference type="Ensembl" id="ENSMFAT00000080543.1">
    <property type="protein sequence ID" value="ENSMFAP00000047862.1"/>
    <property type="gene ID" value="ENSMFAG00000058986.1"/>
</dbReference>
<dbReference type="AlphaFoldDB" id="A0A7N9CA84"/>
<sequence>MKAPGFRLPLPHSASLFGMCLTCAVQEGRCRPFVNSEGSTRERDTHTQKEKRRINQVRRLHFFFFFFFKSIALIAQARVPWCYLGSLQPLPPGSSDSPASASRVAGITGAHQHIQLIFKKKIFLVETGFHHVGQAGLKLLTSGDPPTSVSQSAGITGMSHCAWPEAPLFKGESIPR</sequence>
<reference evidence="1" key="3">
    <citation type="submission" date="2025-09" db="UniProtKB">
        <authorList>
            <consortium name="Ensembl"/>
        </authorList>
    </citation>
    <scope>IDENTIFICATION</scope>
</reference>
<dbReference type="PANTHER" id="PTHR12138">
    <property type="entry name" value="PRIMATE-EXPANDED PROTEIN FAMILY"/>
    <property type="match status" value="1"/>
</dbReference>
<evidence type="ECO:0000313" key="1">
    <source>
        <dbReference type="Ensembl" id="ENSMFAP00000047862.1"/>
    </source>
</evidence>
<reference evidence="1" key="2">
    <citation type="submission" date="2025-08" db="UniProtKB">
        <authorList>
            <consortium name="Ensembl"/>
        </authorList>
    </citation>
    <scope>IDENTIFICATION</scope>
</reference>
<keyword evidence="2" id="KW-1185">Reference proteome</keyword>
<dbReference type="GeneTree" id="ENSGT01150000286943"/>